<dbReference type="EMBL" id="HBHX01055856">
    <property type="protein sequence ID" value="CAE0135567.1"/>
    <property type="molecule type" value="Transcribed_RNA"/>
</dbReference>
<reference evidence="2" key="1">
    <citation type="submission" date="2021-01" db="EMBL/GenBank/DDBJ databases">
        <authorList>
            <person name="Corre E."/>
            <person name="Pelletier E."/>
            <person name="Niang G."/>
            <person name="Scheremetjew M."/>
            <person name="Finn R."/>
            <person name="Kale V."/>
            <person name="Holt S."/>
            <person name="Cochrane G."/>
            <person name="Meng A."/>
            <person name="Brown T."/>
            <person name="Cohen L."/>
        </authorList>
    </citation>
    <scope>NUCLEOTIDE SEQUENCE</scope>
    <source>
        <strain evidence="2">CCMP281</strain>
    </source>
</reference>
<gene>
    <name evidence="2" type="ORF">HERI1096_LOCUS30783</name>
</gene>
<feature type="compositionally biased region" description="Low complexity" evidence="1">
    <location>
        <begin position="539"/>
        <end position="551"/>
    </location>
</feature>
<feature type="region of interest" description="Disordered" evidence="1">
    <location>
        <begin position="530"/>
        <end position="557"/>
    </location>
</feature>
<feature type="region of interest" description="Disordered" evidence="1">
    <location>
        <begin position="419"/>
        <end position="448"/>
    </location>
</feature>
<accession>A0A7S3BJ24</accession>
<evidence type="ECO:0000313" key="2">
    <source>
        <dbReference type="EMBL" id="CAE0135567.1"/>
    </source>
</evidence>
<proteinExistence type="predicted"/>
<organism evidence="2">
    <name type="scientific">Haptolina ericina</name>
    <dbReference type="NCBI Taxonomy" id="156174"/>
    <lineage>
        <taxon>Eukaryota</taxon>
        <taxon>Haptista</taxon>
        <taxon>Haptophyta</taxon>
        <taxon>Prymnesiophyceae</taxon>
        <taxon>Prymnesiales</taxon>
        <taxon>Prymnesiaceae</taxon>
        <taxon>Haptolina</taxon>
    </lineage>
</organism>
<feature type="compositionally biased region" description="Basic and acidic residues" evidence="1">
    <location>
        <begin position="9"/>
        <end position="21"/>
    </location>
</feature>
<feature type="region of interest" description="Disordered" evidence="1">
    <location>
        <begin position="576"/>
        <end position="598"/>
    </location>
</feature>
<dbReference type="AlphaFoldDB" id="A0A7S3BJ24"/>
<evidence type="ECO:0000256" key="1">
    <source>
        <dbReference type="SAM" id="MobiDB-lite"/>
    </source>
</evidence>
<name>A0A7S3BJ24_9EUKA</name>
<feature type="region of interest" description="Disordered" evidence="1">
    <location>
        <begin position="1"/>
        <end position="21"/>
    </location>
</feature>
<feature type="compositionally biased region" description="Acidic residues" evidence="1">
    <location>
        <begin position="431"/>
        <end position="442"/>
    </location>
</feature>
<sequence length="598" mass="66583">MTGEIQRQIQREAEHTREENRKGFERLTAVVKAETQRILNQLDERLNRVISAIDKVEERLVHSVDGGNRHVLDQMRRVTRSRGMVAQARLELQAPLSERRYLEMIGCDKKEVRREDMEDALTYLEVYSSNTQVREVLGRYEKLWVETPGVQSQSVMLAGDFRRLMAELLPLSAAAVDRRAVIQQELHRLLAEEERLMLERLSADGDDSSGDMREILFRFRQLQPTPTDAHRSDTMERVLETMMVKLDELGDKFGRLEAATEARNADGHATRLQLQGLHRKVDKILTGENTMVFRYFLLVPVPQGEGWFGKALAALHPASWFARPMLLVPLCHDDVGGLRAAPVCCTSSAPLPGFEVATPRGFVGEYPRLCQMGCMAVRAALKYGGGALGLPLPAGSLEGLDEQTSALLDATMAIATEALGAGRNDGRSTDNESDGDGEDASSDSDRRDAAKNLLDSATNTLDPAEQLEALIGKGEHEWHSATKEITLSEYKKIAKWLETHHPGWEQRCGLVYDPVELKWKPALNRKDRRLNAGSAHDTSSQSARSSPLRSLGGLKKAHRRWRDPLMAVAVAEPTTSTALVRPTTPAHTRTRVPDTSAV</sequence>
<protein>
    <submittedName>
        <fullName evidence="2">Uncharacterized protein</fullName>
    </submittedName>
</protein>